<feature type="domain" description="Glycosyltransferase 2-like" evidence="1">
    <location>
        <begin position="4"/>
        <end position="126"/>
    </location>
</feature>
<dbReference type="PANTHER" id="PTHR22916">
    <property type="entry name" value="GLYCOSYLTRANSFERASE"/>
    <property type="match status" value="1"/>
</dbReference>
<dbReference type="AlphaFoldDB" id="A0A0C1K7S8"/>
<reference evidence="2 3" key="1">
    <citation type="submission" date="2014-12" db="EMBL/GenBank/DDBJ databases">
        <title>Partial genome sequence of Streptococcus constellatus KCOM 1650 (= ChDC B144).</title>
        <authorList>
            <person name="Kook J.-K."/>
            <person name="Park S.-N."/>
            <person name="Lim Y.K."/>
            <person name="Jo E."/>
        </authorList>
    </citation>
    <scope>NUCLEOTIDE SEQUENCE [LARGE SCALE GENOMIC DNA]</scope>
    <source>
        <strain evidence="2 3">KCOM 1650</strain>
    </source>
</reference>
<organism evidence="2 3">
    <name type="scientific">Streptococcus constellatus</name>
    <dbReference type="NCBI Taxonomy" id="76860"/>
    <lineage>
        <taxon>Bacteria</taxon>
        <taxon>Bacillati</taxon>
        <taxon>Bacillota</taxon>
        <taxon>Bacilli</taxon>
        <taxon>Lactobacillales</taxon>
        <taxon>Streptococcaceae</taxon>
        <taxon>Streptococcus</taxon>
        <taxon>Streptococcus anginosus group</taxon>
    </lineage>
</organism>
<comment type="caution">
    <text evidence="2">The sequence shown here is derived from an EMBL/GenBank/DDBJ whole genome shotgun (WGS) entry which is preliminary data.</text>
</comment>
<dbReference type="CDD" id="cd00761">
    <property type="entry name" value="Glyco_tranf_GTA_type"/>
    <property type="match status" value="1"/>
</dbReference>
<dbReference type="EMBL" id="JWIY01000001">
    <property type="protein sequence ID" value="KIC79105.1"/>
    <property type="molecule type" value="Genomic_DNA"/>
</dbReference>
<keyword evidence="2" id="KW-0808">Transferase</keyword>
<evidence type="ECO:0000259" key="1">
    <source>
        <dbReference type="Pfam" id="PF00535"/>
    </source>
</evidence>
<dbReference type="Proteomes" id="UP000031339">
    <property type="component" value="Unassembled WGS sequence"/>
</dbReference>
<accession>A0A0C1K7S8</accession>
<dbReference type="PANTHER" id="PTHR22916:SF3">
    <property type="entry name" value="UDP-GLCNAC:BETAGAL BETA-1,3-N-ACETYLGLUCOSAMINYLTRANSFERASE-LIKE PROTEIN 1"/>
    <property type="match status" value="1"/>
</dbReference>
<dbReference type="Gene3D" id="3.90.550.10">
    <property type="entry name" value="Spore Coat Polysaccharide Biosynthesis Protein SpsA, Chain A"/>
    <property type="match status" value="1"/>
</dbReference>
<evidence type="ECO:0000313" key="2">
    <source>
        <dbReference type="EMBL" id="KIC79105.1"/>
    </source>
</evidence>
<dbReference type="InterPro" id="IPR029044">
    <property type="entry name" value="Nucleotide-diphossugar_trans"/>
</dbReference>
<gene>
    <name evidence="2" type="ORF">RN79_04420</name>
</gene>
<dbReference type="InterPro" id="IPR001173">
    <property type="entry name" value="Glyco_trans_2-like"/>
</dbReference>
<evidence type="ECO:0000313" key="3">
    <source>
        <dbReference type="Proteomes" id="UP000031339"/>
    </source>
</evidence>
<protein>
    <submittedName>
        <fullName evidence="2">Glycosyl transferase</fullName>
    </submittedName>
</protein>
<dbReference type="Pfam" id="PF00535">
    <property type="entry name" value="Glycos_transf_2"/>
    <property type="match status" value="1"/>
</dbReference>
<dbReference type="SUPFAM" id="SSF53448">
    <property type="entry name" value="Nucleotide-diphospho-sugar transferases"/>
    <property type="match status" value="1"/>
</dbReference>
<dbReference type="RefSeq" id="WP_039677391.1">
    <property type="nucleotide sequence ID" value="NZ_JWIY01000001.1"/>
</dbReference>
<dbReference type="GO" id="GO:0016758">
    <property type="term" value="F:hexosyltransferase activity"/>
    <property type="evidence" value="ECO:0007669"/>
    <property type="project" value="UniProtKB-ARBA"/>
</dbReference>
<name>A0A0C1K7S8_STRCV</name>
<proteinExistence type="predicted"/>
<sequence length="326" mass="36878">MKFSIIVAAYNVANYLNECVGSLAKQNFPVSQFEVLIINDGSTDEATGPLSDALSDKYDVVRVIHQKNGGLSAARNTGIQNAVGDYLLFVDGDDFWSDNHFLKKLSDNIEQNKSDIVIFSYNKFYDIDDIIQVGFETVPSFGLFSDHVLDLVSKEVLTAPAWNKCVKKELFNQGLGFPVGFLSEDCLYCANLLKMAGSFSILNSDNYMYRQNRDGSITNIVKEKNVYDILKSIDIGLKGIETYNQNLKTALEVYFTISYISILPFVNQYLHNKDIGSLLKKYQYLLKFSKKINNRTFKMVGIFTKIMGLSISIKLFPRLIGYYKKS</sequence>